<dbReference type="Proteomes" id="UP000054826">
    <property type="component" value="Unassembled WGS sequence"/>
</dbReference>
<organism evidence="1 3">
    <name type="scientific">Trichinella pseudospiralis</name>
    <name type="common">Parasitic roundworm</name>
    <dbReference type="NCBI Taxonomy" id="6337"/>
    <lineage>
        <taxon>Eukaryota</taxon>
        <taxon>Metazoa</taxon>
        <taxon>Ecdysozoa</taxon>
        <taxon>Nematoda</taxon>
        <taxon>Enoplea</taxon>
        <taxon>Dorylaimia</taxon>
        <taxon>Trichinellida</taxon>
        <taxon>Trichinellidae</taxon>
        <taxon>Trichinella</taxon>
    </lineage>
</organism>
<evidence type="ECO:0000313" key="1">
    <source>
        <dbReference type="EMBL" id="KRZ06916.1"/>
    </source>
</evidence>
<evidence type="ECO:0000313" key="3">
    <source>
        <dbReference type="Proteomes" id="UP000054805"/>
    </source>
</evidence>
<dbReference type="EMBL" id="JYDS01000429">
    <property type="protein sequence ID" value="KRZ06916.1"/>
    <property type="molecule type" value="Genomic_DNA"/>
</dbReference>
<accession>A0A0V1H9S4</accession>
<evidence type="ECO:0000313" key="4">
    <source>
        <dbReference type="Proteomes" id="UP000054826"/>
    </source>
</evidence>
<proteinExistence type="predicted"/>
<evidence type="ECO:0000313" key="2">
    <source>
        <dbReference type="EMBL" id="KRZ28877.1"/>
    </source>
</evidence>
<comment type="caution">
    <text evidence="1">The sequence shown here is derived from an EMBL/GenBank/DDBJ whole genome shotgun (WGS) entry which is preliminary data.</text>
</comment>
<reference evidence="3 4" key="1">
    <citation type="submission" date="2015-01" db="EMBL/GenBank/DDBJ databases">
        <title>Evolution of Trichinella species and genotypes.</title>
        <authorList>
            <person name="Korhonen P.K."/>
            <person name="Edoardo P."/>
            <person name="Giuseppe L.R."/>
            <person name="Gasser R.B."/>
        </authorList>
    </citation>
    <scope>NUCLEOTIDE SEQUENCE [LARGE SCALE GENOMIC DNA]</scope>
    <source>
        <strain evidence="2">ISS176</strain>
        <strain evidence="1">ISS588</strain>
    </source>
</reference>
<dbReference type="Proteomes" id="UP000054805">
    <property type="component" value="Unassembled WGS sequence"/>
</dbReference>
<dbReference type="EMBL" id="JYDV01000147">
    <property type="protein sequence ID" value="KRZ28877.1"/>
    <property type="molecule type" value="Genomic_DNA"/>
</dbReference>
<gene>
    <name evidence="1" type="ORF">T4B_14542</name>
    <name evidence="2" type="ORF">T4C_6830</name>
</gene>
<sequence length="80" mass="9037">MATSPLIVDNLPVLTVKDCQQADPGDVSIADHQLFLPHRTQILSRRYYLQSLLLRCQGRCGREPFAISVLLAVQPDFSWL</sequence>
<name>A0A0V1H9S4_TRIPS</name>
<protein>
    <submittedName>
        <fullName evidence="1">Uncharacterized protein</fullName>
    </submittedName>
</protein>
<keyword evidence="3" id="KW-1185">Reference proteome</keyword>
<dbReference type="AlphaFoldDB" id="A0A0V1H9S4"/>